<dbReference type="SUPFAM" id="SSF55174">
    <property type="entry name" value="Alpha-L RNA-binding motif"/>
    <property type="match status" value="1"/>
</dbReference>
<comment type="catalytic activity">
    <reaction evidence="5">
        <text>a uridine in RNA = a pseudouridine in RNA</text>
        <dbReference type="Rhea" id="RHEA:48348"/>
        <dbReference type="Rhea" id="RHEA-COMP:12068"/>
        <dbReference type="Rhea" id="RHEA-COMP:12069"/>
        <dbReference type="ChEBI" id="CHEBI:65314"/>
        <dbReference type="ChEBI" id="CHEBI:65315"/>
    </reaction>
</comment>
<dbReference type="GO" id="GO:0003723">
    <property type="term" value="F:RNA binding"/>
    <property type="evidence" value="ECO:0007669"/>
    <property type="project" value="UniProtKB-KW"/>
</dbReference>
<gene>
    <name evidence="7" type="ORF">GCL60_07715</name>
</gene>
<evidence type="ECO:0000259" key="6">
    <source>
        <dbReference type="SMART" id="SM00363"/>
    </source>
</evidence>
<dbReference type="AlphaFoldDB" id="A0A6N6VRL0"/>
<evidence type="ECO:0000313" key="8">
    <source>
        <dbReference type="Proteomes" id="UP000437748"/>
    </source>
</evidence>
<dbReference type="InterPro" id="IPR036986">
    <property type="entry name" value="S4_RNA-bd_sf"/>
</dbReference>
<comment type="caution">
    <text evidence="7">The sequence shown here is derived from an EMBL/GenBank/DDBJ whole genome shotgun (WGS) entry which is preliminary data.</text>
</comment>
<sequence length="322" mass="36008">MNDLIQVRVTEDFEGERLDLFITRVIDIIPSRSFAVKLIDNKKIKVDEKFQKPSYKLKMNQLIEIDTSFLSEINPNPNAENIPLNIVYEDEHLIVINKPAGMVVHPGAGVNTGTLVNAILGYCGVTLPTLGAPSRAGIVHRLDRDTSGVMVVAKSQIALTNLSKQFADHSQIRIYNAIIFGELNPKEGKIETWHGRDPKNRLKYSVQEEGVGKKALLNYATIKNLCGNLCSLISCKLYTGRTHQIRVQMSYMNHGIIGDALYTKTPQSIINNKELSAMISKNVSRQMLHATHLGFKHPVSGENLSFDVPYPEDFQNILTLLK</sequence>
<keyword evidence="8" id="KW-1185">Reference proteome</keyword>
<dbReference type="GO" id="GO:0000455">
    <property type="term" value="P:enzyme-directed rRNA pseudouridine synthesis"/>
    <property type="evidence" value="ECO:0007669"/>
    <property type="project" value="TreeGrafter"/>
</dbReference>
<evidence type="ECO:0000256" key="5">
    <source>
        <dbReference type="RuleBase" id="RU362028"/>
    </source>
</evidence>
<dbReference type="EMBL" id="WFLM01000003">
    <property type="protein sequence ID" value="KAB8038742.1"/>
    <property type="molecule type" value="Genomic_DNA"/>
</dbReference>
<dbReference type="PANTHER" id="PTHR21600:SF44">
    <property type="entry name" value="RIBOSOMAL LARGE SUBUNIT PSEUDOURIDINE SYNTHASE D"/>
    <property type="match status" value="1"/>
</dbReference>
<feature type="domain" description="RNA-binding S4" evidence="6">
    <location>
        <begin position="16"/>
        <end position="74"/>
    </location>
</feature>
<reference evidence="7 8" key="1">
    <citation type="submission" date="2019-10" db="EMBL/GenBank/DDBJ databases">
        <title>New species of Slilvanegrellaceae.</title>
        <authorList>
            <person name="Pitt A."/>
            <person name="Hahn M.W."/>
        </authorList>
    </citation>
    <scope>NUCLEOTIDE SEQUENCE [LARGE SCALE GENOMIC DNA]</scope>
    <source>
        <strain evidence="7 8">SP-Ram-0.45-NSY-1</strain>
    </source>
</reference>
<dbReference type="SUPFAM" id="SSF55120">
    <property type="entry name" value="Pseudouridine synthase"/>
    <property type="match status" value="1"/>
</dbReference>
<name>A0A6N6VRL0_9BACT</name>
<evidence type="ECO:0000313" key="7">
    <source>
        <dbReference type="EMBL" id="KAB8038742.1"/>
    </source>
</evidence>
<accession>A0A6N6VRL0</accession>
<dbReference type="InterPro" id="IPR006145">
    <property type="entry name" value="PsdUridine_synth_RsuA/RluA"/>
</dbReference>
<evidence type="ECO:0000256" key="4">
    <source>
        <dbReference type="PROSITE-ProRule" id="PRU00182"/>
    </source>
</evidence>
<dbReference type="CDD" id="cd02869">
    <property type="entry name" value="PseudoU_synth_RluA_like"/>
    <property type="match status" value="1"/>
</dbReference>
<dbReference type="CDD" id="cd00165">
    <property type="entry name" value="S4"/>
    <property type="match status" value="1"/>
</dbReference>
<comment type="similarity">
    <text evidence="1 5">Belongs to the pseudouridine synthase RluA family.</text>
</comment>
<protein>
    <recommendedName>
        <fullName evidence="5">Pseudouridine synthase</fullName>
        <ecNumber evidence="5">5.4.99.-</ecNumber>
    </recommendedName>
</protein>
<dbReference type="EC" id="5.4.99.-" evidence="5"/>
<dbReference type="SMART" id="SM00363">
    <property type="entry name" value="S4"/>
    <property type="match status" value="1"/>
</dbReference>
<dbReference type="Pfam" id="PF00849">
    <property type="entry name" value="PseudoU_synth_2"/>
    <property type="match status" value="1"/>
</dbReference>
<dbReference type="PROSITE" id="PS50889">
    <property type="entry name" value="S4"/>
    <property type="match status" value="1"/>
</dbReference>
<dbReference type="RefSeq" id="WP_153420032.1">
    <property type="nucleotide sequence ID" value="NZ_WFLM01000003.1"/>
</dbReference>
<dbReference type="InterPro" id="IPR006224">
    <property type="entry name" value="PsdUridine_synth_RluA-like_CS"/>
</dbReference>
<dbReference type="InterPro" id="IPR020103">
    <property type="entry name" value="PsdUridine_synth_cat_dom_sf"/>
</dbReference>
<dbReference type="OrthoDB" id="5289274at2"/>
<dbReference type="InterPro" id="IPR002942">
    <property type="entry name" value="S4_RNA-bd"/>
</dbReference>
<feature type="active site" evidence="3">
    <location>
        <position position="143"/>
    </location>
</feature>
<dbReference type="Gene3D" id="3.10.290.10">
    <property type="entry name" value="RNA-binding S4 domain"/>
    <property type="match status" value="1"/>
</dbReference>
<dbReference type="PROSITE" id="PS01129">
    <property type="entry name" value="PSI_RLU"/>
    <property type="match status" value="1"/>
</dbReference>
<dbReference type="PANTHER" id="PTHR21600">
    <property type="entry name" value="MITOCHONDRIAL RNA PSEUDOURIDINE SYNTHASE"/>
    <property type="match status" value="1"/>
</dbReference>
<comment type="function">
    <text evidence="5">Responsible for synthesis of pseudouridine from uracil.</text>
</comment>
<keyword evidence="2 5" id="KW-0413">Isomerase</keyword>
<evidence type="ECO:0000256" key="2">
    <source>
        <dbReference type="ARBA" id="ARBA00023235"/>
    </source>
</evidence>
<keyword evidence="4" id="KW-0694">RNA-binding</keyword>
<organism evidence="7 8">
    <name type="scientific">Silvanigrella paludirubra</name>
    <dbReference type="NCBI Taxonomy" id="2499159"/>
    <lineage>
        <taxon>Bacteria</taxon>
        <taxon>Pseudomonadati</taxon>
        <taxon>Bdellovibrionota</taxon>
        <taxon>Oligoflexia</taxon>
        <taxon>Silvanigrellales</taxon>
        <taxon>Silvanigrellaceae</taxon>
        <taxon>Silvanigrella</taxon>
    </lineage>
</organism>
<evidence type="ECO:0000256" key="1">
    <source>
        <dbReference type="ARBA" id="ARBA00010876"/>
    </source>
</evidence>
<dbReference type="Gene3D" id="3.30.2350.10">
    <property type="entry name" value="Pseudouridine synthase"/>
    <property type="match status" value="1"/>
</dbReference>
<dbReference type="InterPro" id="IPR050188">
    <property type="entry name" value="RluA_PseudoU_synthase"/>
</dbReference>
<dbReference type="NCBIfam" id="TIGR00005">
    <property type="entry name" value="rluA_subfam"/>
    <property type="match status" value="1"/>
</dbReference>
<dbReference type="InterPro" id="IPR006225">
    <property type="entry name" value="PsdUridine_synth_RluC/D"/>
</dbReference>
<dbReference type="GO" id="GO:0120159">
    <property type="term" value="F:rRNA pseudouridine synthase activity"/>
    <property type="evidence" value="ECO:0007669"/>
    <property type="project" value="UniProtKB-ARBA"/>
</dbReference>
<proteinExistence type="inferred from homology"/>
<dbReference type="Proteomes" id="UP000437748">
    <property type="component" value="Unassembled WGS sequence"/>
</dbReference>
<evidence type="ECO:0000256" key="3">
    <source>
        <dbReference type="PIRSR" id="PIRSR606225-1"/>
    </source>
</evidence>